<dbReference type="AlphaFoldDB" id="A0AAF3FHK7"/>
<dbReference type="WBParaSite" id="MBELARI_LOCUS6593">
    <property type="protein sequence ID" value="MBELARI_LOCUS6593"/>
    <property type="gene ID" value="MBELARI_LOCUS6593"/>
</dbReference>
<dbReference type="PANTHER" id="PTHR44252:SF3">
    <property type="entry name" value="D-ERYTHRULOSE REDUCTASE-RELATED"/>
    <property type="match status" value="1"/>
</dbReference>
<dbReference type="InterPro" id="IPR020904">
    <property type="entry name" value="Sc_DH/Rdtase_CS"/>
</dbReference>
<dbReference type="GO" id="GO:0004090">
    <property type="term" value="F:carbonyl reductase (NADPH) activity"/>
    <property type="evidence" value="ECO:0007669"/>
    <property type="project" value="TreeGrafter"/>
</dbReference>
<evidence type="ECO:0000256" key="5">
    <source>
        <dbReference type="RuleBase" id="RU000363"/>
    </source>
</evidence>
<dbReference type="PRINTS" id="PR00080">
    <property type="entry name" value="SDRFAMILY"/>
</dbReference>
<accession>A0AAF3FHK7</accession>
<organism evidence="6 7">
    <name type="scientific">Mesorhabditis belari</name>
    <dbReference type="NCBI Taxonomy" id="2138241"/>
    <lineage>
        <taxon>Eukaryota</taxon>
        <taxon>Metazoa</taxon>
        <taxon>Ecdysozoa</taxon>
        <taxon>Nematoda</taxon>
        <taxon>Chromadorea</taxon>
        <taxon>Rhabditida</taxon>
        <taxon>Rhabditina</taxon>
        <taxon>Rhabditomorpha</taxon>
        <taxon>Rhabditoidea</taxon>
        <taxon>Rhabditidae</taxon>
        <taxon>Mesorhabditinae</taxon>
        <taxon>Mesorhabditis</taxon>
    </lineage>
</organism>
<evidence type="ECO:0000256" key="3">
    <source>
        <dbReference type="ARBA" id="ARBA00022857"/>
    </source>
</evidence>
<dbReference type="Pfam" id="PF00106">
    <property type="entry name" value="adh_short"/>
    <property type="match status" value="1"/>
</dbReference>
<dbReference type="Gene3D" id="3.40.50.720">
    <property type="entry name" value="NAD(P)-binding Rossmann-like Domain"/>
    <property type="match status" value="1"/>
</dbReference>
<proteinExistence type="inferred from homology"/>
<dbReference type="InterPro" id="IPR002347">
    <property type="entry name" value="SDR_fam"/>
</dbReference>
<keyword evidence="3" id="KW-0521">NADP</keyword>
<keyword evidence="4" id="KW-0560">Oxidoreductase</keyword>
<comment type="similarity">
    <text evidence="1 5">Belongs to the short-chain dehydrogenases/reductases (SDR) family.</text>
</comment>
<dbReference type="InterPro" id="IPR036291">
    <property type="entry name" value="NAD(P)-bd_dom_sf"/>
</dbReference>
<dbReference type="GO" id="GO:0006006">
    <property type="term" value="P:glucose metabolic process"/>
    <property type="evidence" value="ECO:0007669"/>
    <property type="project" value="TreeGrafter"/>
</dbReference>
<sequence length="247" mass="26962">MSCSFNFSDKKVLVTGASQGLGYEICKSLSNLNAKVFALARNREKLEALAKEHTNIVPIVGDVTETKEELEKILAEHQPFDFLINNAAIAHMESALEATVKNLDEMYQVNVRGPIIIAEIVAKEMIAHEIKGSIVNVSSQSGLRPLHDRIGYSSSKAALDMVTRVQAREWGIHGIRVNSVNPTVIILEQGLGVWSDSDKAKWMRDQLPLKKFAAGKDVINAILFLLSDASALTTGLAFPVDGGYSSQ</sequence>
<dbReference type="Proteomes" id="UP000887575">
    <property type="component" value="Unassembled WGS sequence"/>
</dbReference>
<name>A0AAF3FHK7_9BILA</name>
<dbReference type="PANTHER" id="PTHR44252">
    <property type="entry name" value="D-ERYTHRULOSE REDUCTASE"/>
    <property type="match status" value="1"/>
</dbReference>
<comment type="subunit">
    <text evidence="2">Homotetramer.</text>
</comment>
<dbReference type="PRINTS" id="PR00081">
    <property type="entry name" value="GDHRDH"/>
</dbReference>
<evidence type="ECO:0000313" key="6">
    <source>
        <dbReference type="Proteomes" id="UP000887575"/>
    </source>
</evidence>
<evidence type="ECO:0000256" key="2">
    <source>
        <dbReference type="ARBA" id="ARBA00011881"/>
    </source>
</evidence>
<dbReference type="SUPFAM" id="SSF51735">
    <property type="entry name" value="NAD(P)-binding Rossmann-fold domains"/>
    <property type="match status" value="1"/>
</dbReference>
<dbReference type="InterPro" id="IPR051737">
    <property type="entry name" value="L-xylulose/Carbonyl_redctase"/>
</dbReference>
<protein>
    <submittedName>
        <fullName evidence="7">L-xylulose reductase</fullName>
    </submittedName>
</protein>
<keyword evidence="6" id="KW-1185">Reference proteome</keyword>
<evidence type="ECO:0000256" key="1">
    <source>
        <dbReference type="ARBA" id="ARBA00006484"/>
    </source>
</evidence>
<dbReference type="GO" id="GO:0050038">
    <property type="term" value="F:L-xylulose reductase (NADPH) activity"/>
    <property type="evidence" value="ECO:0007669"/>
    <property type="project" value="TreeGrafter"/>
</dbReference>
<dbReference type="PROSITE" id="PS00061">
    <property type="entry name" value="ADH_SHORT"/>
    <property type="match status" value="1"/>
</dbReference>
<dbReference type="GO" id="GO:0005997">
    <property type="term" value="P:xylulose metabolic process"/>
    <property type="evidence" value="ECO:0007669"/>
    <property type="project" value="TreeGrafter"/>
</dbReference>
<evidence type="ECO:0000256" key="4">
    <source>
        <dbReference type="ARBA" id="ARBA00023002"/>
    </source>
</evidence>
<reference evidence="7" key="1">
    <citation type="submission" date="2024-02" db="UniProtKB">
        <authorList>
            <consortium name="WormBaseParasite"/>
        </authorList>
    </citation>
    <scope>IDENTIFICATION</scope>
</reference>
<evidence type="ECO:0000313" key="7">
    <source>
        <dbReference type="WBParaSite" id="MBELARI_LOCUS6593"/>
    </source>
</evidence>